<sequence>MGSQMIQIIILAAIALFLVLRLRSVLGTREGYEKPTEPLPQPARRDRPAFDVIEGGGPDRDISDFIEPESDAGKALAEMKRVDRAFTVAQFTHGARQAYEMLVMAYEKGDLDTLRQFLAPDVFETFEAAIKAREAKGYVVDASFQGVSEVKLADARFDPATGEGEITMRFLGELNSVVRDAEGRIVEGAPGELRRQRDIWTFSRVMSADNPNWLLTATGG</sequence>
<evidence type="ECO:0000256" key="4">
    <source>
        <dbReference type="ARBA" id="ARBA00023136"/>
    </source>
</evidence>
<dbReference type="PIRSF" id="PIRSF031890">
    <property type="entry name" value="UCP031890_transporter_Tim44"/>
    <property type="match status" value="1"/>
</dbReference>
<gene>
    <name evidence="7" type="ORF">DI556_02325</name>
</gene>
<dbReference type="InterPro" id="IPR007379">
    <property type="entry name" value="Tim44-like_dom"/>
</dbReference>
<accession>A0A2W5Q566</accession>
<name>A0A2W5Q566_RHOSU</name>
<reference evidence="7 8" key="1">
    <citation type="submission" date="2017-08" db="EMBL/GenBank/DDBJ databases">
        <title>Infants hospitalized years apart are colonized by the same room-sourced microbial strains.</title>
        <authorList>
            <person name="Brooks B."/>
            <person name="Olm M.R."/>
            <person name="Firek B.A."/>
            <person name="Baker R."/>
            <person name="Thomas B.C."/>
            <person name="Morowitz M.J."/>
            <person name="Banfield J.F."/>
        </authorList>
    </citation>
    <scope>NUCLEOTIDE SEQUENCE [LARGE SCALE GENOMIC DNA]</scope>
    <source>
        <strain evidence="7">S2_005_002_R2_34</strain>
    </source>
</reference>
<evidence type="ECO:0000259" key="6">
    <source>
        <dbReference type="SMART" id="SM00978"/>
    </source>
</evidence>
<dbReference type="PANTHER" id="PTHR10721:SF1">
    <property type="entry name" value="MITOCHONDRIAL IMPORT INNER MEMBRANE TRANSLOCASE SUBUNIT TIM44"/>
    <property type="match status" value="1"/>
</dbReference>
<comment type="similarity">
    <text evidence="2">Belongs to the Tim44 family.</text>
</comment>
<dbReference type="Proteomes" id="UP000249185">
    <property type="component" value="Unassembled WGS sequence"/>
</dbReference>
<keyword evidence="3" id="KW-0809">Transit peptide</keyword>
<evidence type="ECO:0000256" key="3">
    <source>
        <dbReference type="ARBA" id="ARBA00022946"/>
    </source>
</evidence>
<dbReference type="InterPro" id="IPR016985">
    <property type="entry name" value="UCP031890_Tim44-rel"/>
</dbReference>
<proteinExistence type="inferred from homology"/>
<keyword evidence="4" id="KW-0472">Membrane</keyword>
<evidence type="ECO:0000256" key="1">
    <source>
        <dbReference type="ARBA" id="ARBA00004370"/>
    </source>
</evidence>
<evidence type="ECO:0000256" key="5">
    <source>
        <dbReference type="SAM" id="MobiDB-lite"/>
    </source>
</evidence>
<dbReference type="GO" id="GO:0051087">
    <property type="term" value="F:protein-folding chaperone binding"/>
    <property type="evidence" value="ECO:0007669"/>
    <property type="project" value="TreeGrafter"/>
</dbReference>
<comment type="caution">
    <text evidence="7">The sequence shown here is derived from an EMBL/GenBank/DDBJ whole genome shotgun (WGS) entry which is preliminary data.</text>
</comment>
<evidence type="ECO:0000313" key="8">
    <source>
        <dbReference type="Proteomes" id="UP000249185"/>
    </source>
</evidence>
<dbReference type="EMBL" id="QFPW01000001">
    <property type="protein sequence ID" value="PZQ52507.1"/>
    <property type="molecule type" value="Genomic_DNA"/>
</dbReference>
<dbReference type="GO" id="GO:0030150">
    <property type="term" value="P:protein import into mitochondrial matrix"/>
    <property type="evidence" value="ECO:0007669"/>
    <property type="project" value="TreeGrafter"/>
</dbReference>
<dbReference type="SMART" id="SM00978">
    <property type="entry name" value="Tim44"/>
    <property type="match status" value="1"/>
</dbReference>
<dbReference type="AlphaFoldDB" id="A0A2W5Q566"/>
<feature type="domain" description="Tim44-like" evidence="6">
    <location>
        <begin position="72"/>
        <end position="220"/>
    </location>
</feature>
<dbReference type="Gene3D" id="3.10.450.240">
    <property type="match status" value="1"/>
</dbReference>
<organism evidence="7 8">
    <name type="scientific">Rhodovulum sulfidophilum</name>
    <name type="common">Rhodobacter sulfidophilus</name>
    <dbReference type="NCBI Taxonomy" id="35806"/>
    <lineage>
        <taxon>Bacteria</taxon>
        <taxon>Pseudomonadati</taxon>
        <taxon>Pseudomonadota</taxon>
        <taxon>Alphaproteobacteria</taxon>
        <taxon>Rhodobacterales</taxon>
        <taxon>Paracoccaceae</taxon>
        <taxon>Rhodovulum</taxon>
    </lineage>
</organism>
<evidence type="ECO:0000313" key="7">
    <source>
        <dbReference type="EMBL" id="PZQ52507.1"/>
    </source>
</evidence>
<dbReference type="SUPFAM" id="SSF54427">
    <property type="entry name" value="NTF2-like"/>
    <property type="match status" value="1"/>
</dbReference>
<dbReference type="GO" id="GO:0016020">
    <property type="term" value="C:membrane"/>
    <property type="evidence" value="ECO:0007669"/>
    <property type="project" value="UniProtKB-SubCell"/>
</dbReference>
<evidence type="ECO:0000256" key="2">
    <source>
        <dbReference type="ARBA" id="ARBA00009597"/>
    </source>
</evidence>
<dbReference type="Pfam" id="PF04280">
    <property type="entry name" value="Tim44"/>
    <property type="match status" value="1"/>
</dbReference>
<comment type="subcellular location">
    <subcellularLocation>
        <location evidence="1">Membrane</location>
    </subcellularLocation>
</comment>
<dbReference type="NCBIfam" id="NF033779">
    <property type="entry name" value="Tim44_TimA_adap"/>
    <property type="match status" value="1"/>
</dbReference>
<protein>
    <submittedName>
        <fullName evidence="7">Preprotein translocase subunit Tim44</fullName>
    </submittedName>
</protein>
<dbReference type="InterPro" id="IPR039544">
    <property type="entry name" value="Tim44-like"/>
</dbReference>
<dbReference type="InterPro" id="IPR032710">
    <property type="entry name" value="NTF2-like_dom_sf"/>
</dbReference>
<feature type="region of interest" description="Disordered" evidence="5">
    <location>
        <begin position="31"/>
        <end position="59"/>
    </location>
</feature>
<dbReference type="PANTHER" id="PTHR10721">
    <property type="entry name" value="MITOCHONDRIAL IMPORT INNER MEMBRANE TRANSLOCASE SUBUNIT TIM44"/>
    <property type="match status" value="1"/>
</dbReference>